<dbReference type="Gene3D" id="3.30.310.70">
    <property type="entry name" value="TT1751-like domain"/>
    <property type="match status" value="1"/>
</dbReference>
<reference evidence="2 5" key="2">
    <citation type="submission" date="2019-07" db="EMBL/GenBank/DDBJ databases">
        <title>Whole genome shotgun sequence of Halolactibacillus miurensis NBRC 100873.</title>
        <authorList>
            <person name="Hosoyama A."/>
            <person name="Uohara A."/>
            <person name="Ohji S."/>
            <person name="Ichikawa N."/>
        </authorList>
    </citation>
    <scope>NUCLEOTIDE SEQUENCE [LARGE SCALE GENOMIC DNA]</scope>
    <source>
        <strain evidence="2 5">NBRC 100873</strain>
    </source>
</reference>
<evidence type="ECO:0000313" key="2">
    <source>
        <dbReference type="EMBL" id="GEM03623.1"/>
    </source>
</evidence>
<dbReference type="PIRSF" id="PIRSF021774">
    <property type="entry name" value="UCP021774"/>
    <property type="match status" value="1"/>
</dbReference>
<dbReference type="InterPro" id="IPR016796">
    <property type="entry name" value="UCP021774"/>
</dbReference>
<evidence type="ECO:0000313" key="3">
    <source>
        <dbReference type="EMBL" id="SFS59033.1"/>
    </source>
</evidence>
<dbReference type="EMBL" id="FPAI01000005">
    <property type="protein sequence ID" value="SFS59033.1"/>
    <property type="molecule type" value="Genomic_DNA"/>
</dbReference>
<dbReference type="PANTHER" id="PTHR38342">
    <property type="entry name" value="SLR5037 PROTEIN"/>
    <property type="match status" value="1"/>
</dbReference>
<dbReference type="Pfam" id="PF03625">
    <property type="entry name" value="DUF302"/>
    <property type="match status" value="1"/>
</dbReference>
<keyword evidence="5" id="KW-1185">Reference proteome</keyword>
<dbReference type="EMBL" id="BJWJ01000004">
    <property type="protein sequence ID" value="GEM03623.1"/>
    <property type="molecule type" value="Genomic_DNA"/>
</dbReference>
<accession>A0A1I6R2V5</accession>
<dbReference type="OrthoDB" id="9791067at2"/>
<dbReference type="STRING" id="306541.SAMN05421668_10564"/>
<dbReference type="CDD" id="cd14797">
    <property type="entry name" value="DUF302"/>
    <property type="match status" value="1"/>
</dbReference>
<dbReference type="PANTHER" id="PTHR38342:SF1">
    <property type="entry name" value="SLR5037 PROTEIN"/>
    <property type="match status" value="1"/>
</dbReference>
<name>A0A1I6R2V5_9BACI</name>
<dbReference type="InterPro" id="IPR035923">
    <property type="entry name" value="TT1751-like_sf"/>
</dbReference>
<evidence type="ECO:0000313" key="5">
    <source>
        <dbReference type="Proteomes" id="UP000321773"/>
    </source>
</evidence>
<dbReference type="RefSeq" id="WP_062321477.1">
    <property type="nucleotide sequence ID" value="NZ_BJWJ01000004.1"/>
</dbReference>
<dbReference type="SUPFAM" id="SSF103247">
    <property type="entry name" value="TT1751-like"/>
    <property type="match status" value="1"/>
</dbReference>
<dbReference type="AlphaFoldDB" id="A0A1I6R2V5"/>
<gene>
    <name evidence="2" type="ORF">HMI01_06110</name>
    <name evidence="3" type="ORF">SAMN05421668_10564</name>
</gene>
<evidence type="ECO:0000259" key="1">
    <source>
        <dbReference type="Pfam" id="PF03625"/>
    </source>
</evidence>
<reference evidence="3 4" key="1">
    <citation type="submission" date="2016-10" db="EMBL/GenBank/DDBJ databases">
        <authorList>
            <person name="de Groot N.N."/>
        </authorList>
    </citation>
    <scope>NUCLEOTIDE SEQUENCE [LARGE SCALE GENOMIC DNA]</scope>
    <source>
        <strain evidence="3 4">DSM 17074</strain>
    </source>
</reference>
<dbReference type="Proteomes" id="UP000199139">
    <property type="component" value="Unassembled WGS sequence"/>
</dbReference>
<dbReference type="Proteomes" id="UP000321773">
    <property type="component" value="Unassembled WGS sequence"/>
</dbReference>
<proteinExistence type="predicted"/>
<organism evidence="3 4">
    <name type="scientific">Halolactibacillus miurensis</name>
    <dbReference type="NCBI Taxonomy" id="306541"/>
    <lineage>
        <taxon>Bacteria</taxon>
        <taxon>Bacillati</taxon>
        <taxon>Bacillota</taxon>
        <taxon>Bacilli</taxon>
        <taxon>Bacillales</taxon>
        <taxon>Bacillaceae</taxon>
        <taxon>Halolactibacillus</taxon>
    </lineage>
</organism>
<evidence type="ECO:0000313" key="4">
    <source>
        <dbReference type="Proteomes" id="UP000199139"/>
    </source>
</evidence>
<protein>
    <submittedName>
        <fullName evidence="3">Uncharacterized conserved protein, DUF302 family</fullName>
    </submittedName>
</protein>
<sequence>MYHYVVTSEKSAAELKDALYEVVPTIQFGILGELDLTAIMQKKGVDHHTQSYEFEVCNPKHAKKLIDQNPLAHMFLPCKVTIFEADGKTHIGMPRPSTQASMLEDTKLEELAKEVEDILIGAIDQIK</sequence>
<feature type="domain" description="DUF302" evidence="1">
    <location>
        <begin position="34"/>
        <end position="96"/>
    </location>
</feature>
<dbReference type="InterPro" id="IPR005180">
    <property type="entry name" value="DUF302"/>
</dbReference>